<organism evidence="1 2">
    <name type="scientific">Dendrothele bispora (strain CBS 962.96)</name>
    <dbReference type="NCBI Taxonomy" id="1314807"/>
    <lineage>
        <taxon>Eukaryota</taxon>
        <taxon>Fungi</taxon>
        <taxon>Dikarya</taxon>
        <taxon>Basidiomycota</taxon>
        <taxon>Agaricomycotina</taxon>
        <taxon>Agaricomycetes</taxon>
        <taxon>Agaricomycetidae</taxon>
        <taxon>Agaricales</taxon>
        <taxon>Agaricales incertae sedis</taxon>
        <taxon>Dendrothele</taxon>
    </lineage>
</organism>
<sequence length="229" mass="25961">MTQPSEEFSGCSPKLFTNLGPEGASGQRFKYYLLKDGKNAGIYMDQKIASAFARRTNQSEPKGYREDQEQQIIDVWKYHCSTVHDHPPSDQLPFIDPFSETPTSPTTPTRVHWEEEIDKTVRMADLLTLDAAPLLLSRRSPTKVTSSSTTPRQNQTTFAKLGSSSVETEVQEEVQMLKLFVVRFSGGADFYDNWDNAFKAFLDLMRMDLKPVMRTTADPMLAQNFANFV</sequence>
<reference evidence="1 2" key="1">
    <citation type="journal article" date="2019" name="Nat. Ecol. Evol.">
        <title>Megaphylogeny resolves global patterns of mushroom evolution.</title>
        <authorList>
            <person name="Varga T."/>
            <person name="Krizsan K."/>
            <person name="Foldi C."/>
            <person name="Dima B."/>
            <person name="Sanchez-Garcia M."/>
            <person name="Sanchez-Ramirez S."/>
            <person name="Szollosi G.J."/>
            <person name="Szarkandi J.G."/>
            <person name="Papp V."/>
            <person name="Albert L."/>
            <person name="Andreopoulos W."/>
            <person name="Angelini C."/>
            <person name="Antonin V."/>
            <person name="Barry K.W."/>
            <person name="Bougher N.L."/>
            <person name="Buchanan P."/>
            <person name="Buyck B."/>
            <person name="Bense V."/>
            <person name="Catcheside P."/>
            <person name="Chovatia M."/>
            <person name="Cooper J."/>
            <person name="Damon W."/>
            <person name="Desjardin D."/>
            <person name="Finy P."/>
            <person name="Geml J."/>
            <person name="Haridas S."/>
            <person name="Hughes K."/>
            <person name="Justo A."/>
            <person name="Karasinski D."/>
            <person name="Kautmanova I."/>
            <person name="Kiss B."/>
            <person name="Kocsube S."/>
            <person name="Kotiranta H."/>
            <person name="LaButti K.M."/>
            <person name="Lechner B.E."/>
            <person name="Liimatainen K."/>
            <person name="Lipzen A."/>
            <person name="Lukacs Z."/>
            <person name="Mihaltcheva S."/>
            <person name="Morgado L.N."/>
            <person name="Niskanen T."/>
            <person name="Noordeloos M.E."/>
            <person name="Ohm R.A."/>
            <person name="Ortiz-Santana B."/>
            <person name="Ovrebo C."/>
            <person name="Racz N."/>
            <person name="Riley R."/>
            <person name="Savchenko A."/>
            <person name="Shiryaev A."/>
            <person name="Soop K."/>
            <person name="Spirin V."/>
            <person name="Szebenyi C."/>
            <person name="Tomsovsky M."/>
            <person name="Tulloss R.E."/>
            <person name="Uehling J."/>
            <person name="Grigoriev I.V."/>
            <person name="Vagvolgyi C."/>
            <person name="Papp T."/>
            <person name="Martin F.M."/>
            <person name="Miettinen O."/>
            <person name="Hibbett D.S."/>
            <person name="Nagy L.G."/>
        </authorList>
    </citation>
    <scope>NUCLEOTIDE SEQUENCE [LARGE SCALE GENOMIC DNA]</scope>
    <source>
        <strain evidence="1 2">CBS 962.96</strain>
    </source>
</reference>
<dbReference type="EMBL" id="ML179124">
    <property type="protein sequence ID" value="THU99179.1"/>
    <property type="molecule type" value="Genomic_DNA"/>
</dbReference>
<evidence type="ECO:0000313" key="2">
    <source>
        <dbReference type="Proteomes" id="UP000297245"/>
    </source>
</evidence>
<name>A0A4S8M9U9_DENBC</name>
<protein>
    <submittedName>
        <fullName evidence="1">Uncharacterized protein</fullName>
    </submittedName>
</protein>
<evidence type="ECO:0000313" key="1">
    <source>
        <dbReference type="EMBL" id="THU99179.1"/>
    </source>
</evidence>
<dbReference type="Proteomes" id="UP000297245">
    <property type="component" value="Unassembled WGS sequence"/>
</dbReference>
<keyword evidence="2" id="KW-1185">Reference proteome</keyword>
<gene>
    <name evidence="1" type="ORF">K435DRAFT_855994</name>
</gene>
<dbReference type="AlphaFoldDB" id="A0A4S8M9U9"/>
<proteinExistence type="predicted"/>
<accession>A0A4S8M9U9</accession>